<protein>
    <submittedName>
        <fullName evidence="1">Uncharacterized protein</fullName>
    </submittedName>
</protein>
<proteinExistence type="predicted"/>
<dbReference type="EMBL" id="MIHH01000002">
    <property type="protein sequence ID" value="OIQ09837.1"/>
    <property type="molecule type" value="Genomic_DNA"/>
</dbReference>
<comment type="caution">
    <text evidence="1">The sequence shown here is derived from an EMBL/GenBank/DDBJ whole genome shotgun (WGS) entry which is preliminary data.</text>
</comment>
<evidence type="ECO:0000313" key="1">
    <source>
        <dbReference type="EMBL" id="OIQ09837.1"/>
    </source>
</evidence>
<name>A0A1J5JL25_NEOTH</name>
<dbReference type="RefSeq" id="WP_071520483.1">
    <property type="nucleotide sequence ID" value="NZ_MIHH01000002.1"/>
</dbReference>
<reference evidence="1 2" key="1">
    <citation type="submission" date="2016-08" db="EMBL/GenBank/DDBJ databases">
        <title>Genome-based comparison of Moorella thermoacetic strains.</title>
        <authorList>
            <person name="Poehlein A."/>
            <person name="Bengelsdorf F.R."/>
            <person name="Esser C."/>
            <person name="Duerre P."/>
            <person name="Daniel R."/>
        </authorList>
    </citation>
    <scope>NUCLEOTIDE SEQUENCE [LARGE SCALE GENOMIC DNA]</scope>
    <source>
        <strain evidence="1 2">DSM 11768</strain>
    </source>
</reference>
<sequence length="122" mass="13571">MPKGNGRASQDIKAIMAEGEKEAEQVVNAMRLGEGEQGFNLLVPLIDTLQDLVYMLGQLIINTREDGQSNTLTNAIIAIMIPDLNALLKEILTAMAARDYVLIADLLEYELAVKLNEWQHYL</sequence>
<accession>A0A1J5JL25</accession>
<evidence type="ECO:0000313" key="2">
    <source>
        <dbReference type="Proteomes" id="UP000182743"/>
    </source>
</evidence>
<dbReference type="AlphaFoldDB" id="A0A1J5JL25"/>
<gene>
    <name evidence="1" type="ORF">MOOR_06790</name>
</gene>
<dbReference type="Proteomes" id="UP000182743">
    <property type="component" value="Unassembled WGS sequence"/>
</dbReference>
<organism evidence="1 2">
    <name type="scientific">Neomoorella thermoacetica</name>
    <name type="common">Clostridium thermoaceticum</name>
    <dbReference type="NCBI Taxonomy" id="1525"/>
    <lineage>
        <taxon>Bacteria</taxon>
        <taxon>Bacillati</taxon>
        <taxon>Bacillota</taxon>
        <taxon>Clostridia</taxon>
        <taxon>Neomoorellales</taxon>
        <taxon>Neomoorellaceae</taxon>
        <taxon>Neomoorella</taxon>
    </lineage>
</organism>